<sequence length="158" mass="17963">MQYPSISIIVPTYKESENISLLINRIESVKKDYHLNIELIIVDDYSGDQIDQVIKSQEKDWLQLYTRKETRSLSLSVCTGLARANHDILVVMDADLSHPPEVIPQLAEVLMSGYDFALGSRYTEGGSTSHDWGFVRWLNSRVTTALAFPFTTVQDREP</sequence>
<dbReference type="Gene3D" id="3.90.550.10">
    <property type="entry name" value="Spore Coat Polysaccharide Biosynthesis Protein SpsA, Chain A"/>
    <property type="match status" value="1"/>
</dbReference>
<dbReference type="SUPFAM" id="SSF53448">
    <property type="entry name" value="Nucleotide-diphospho-sugar transferases"/>
    <property type="match status" value="1"/>
</dbReference>
<dbReference type="PANTHER" id="PTHR43398">
    <property type="entry name" value="DOLICHOL-PHOSPHATE MANNOSYLTRANSFERASE SUBUNIT 1"/>
    <property type="match status" value="1"/>
</dbReference>
<organism evidence="5 6">
    <name type="scientific">Entotheonella factor</name>
    <dbReference type="NCBI Taxonomy" id="1429438"/>
    <lineage>
        <taxon>Bacteria</taxon>
        <taxon>Pseudomonadati</taxon>
        <taxon>Nitrospinota/Tectimicrobiota group</taxon>
        <taxon>Candidatus Tectimicrobiota</taxon>
        <taxon>Candidatus Entotheonellia</taxon>
        <taxon>Candidatus Entotheonellales</taxon>
        <taxon>Candidatus Entotheonellaceae</taxon>
        <taxon>Candidatus Entotheonella</taxon>
    </lineage>
</organism>
<dbReference type="InterPro" id="IPR029044">
    <property type="entry name" value="Nucleotide-diphossugar_trans"/>
</dbReference>
<evidence type="ECO:0000256" key="2">
    <source>
        <dbReference type="ARBA" id="ARBA00022676"/>
    </source>
</evidence>
<dbReference type="PANTHER" id="PTHR43398:SF1">
    <property type="entry name" value="DOLICHOL-PHOSPHATE MANNOSYLTRANSFERASE SUBUNIT 1"/>
    <property type="match status" value="1"/>
</dbReference>
<protein>
    <recommendedName>
        <fullName evidence="4">Glycosyltransferase 2-like domain-containing protein</fullName>
    </recommendedName>
</protein>
<dbReference type="AlphaFoldDB" id="W4L6C6"/>
<evidence type="ECO:0000313" key="5">
    <source>
        <dbReference type="EMBL" id="ETW93434.1"/>
    </source>
</evidence>
<comment type="similarity">
    <text evidence="1">Belongs to the glycosyltransferase 2 family.</text>
</comment>
<dbReference type="Pfam" id="PF00535">
    <property type="entry name" value="Glycos_transf_2"/>
    <property type="match status" value="1"/>
</dbReference>
<evidence type="ECO:0000256" key="3">
    <source>
        <dbReference type="ARBA" id="ARBA00022679"/>
    </source>
</evidence>
<dbReference type="HOGENOM" id="CLU_1666180_0_0_7"/>
<dbReference type="GO" id="GO:0035269">
    <property type="term" value="P:protein O-linked glycosylation via mannose"/>
    <property type="evidence" value="ECO:0007669"/>
    <property type="project" value="TreeGrafter"/>
</dbReference>
<keyword evidence="2" id="KW-0328">Glycosyltransferase</keyword>
<dbReference type="GO" id="GO:0006488">
    <property type="term" value="P:dolichol-linked oligosaccharide biosynthetic process"/>
    <property type="evidence" value="ECO:0007669"/>
    <property type="project" value="TreeGrafter"/>
</dbReference>
<dbReference type="InterPro" id="IPR039528">
    <property type="entry name" value="DPM1-like"/>
</dbReference>
<comment type="caution">
    <text evidence="5">The sequence shown here is derived from an EMBL/GenBank/DDBJ whole genome shotgun (WGS) entry which is preliminary data.</text>
</comment>
<evidence type="ECO:0000256" key="1">
    <source>
        <dbReference type="ARBA" id="ARBA00006739"/>
    </source>
</evidence>
<dbReference type="GO" id="GO:0006506">
    <property type="term" value="P:GPI anchor biosynthetic process"/>
    <property type="evidence" value="ECO:0007669"/>
    <property type="project" value="TreeGrafter"/>
</dbReference>
<dbReference type="GO" id="GO:0016020">
    <property type="term" value="C:membrane"/>
    <property type="evidence" value="ECO:0007669"/>
    <property type="project" value="GOC"/>
</dbReference>
<accession>W4L6C6</accession>
<proteinExistence type="inferred from homology"/>
<keyword evidence="3" id="KW-0808">Transferase</keyword>
<dbReference type="EMBL" id="AZHW01001237">
    <property type="protein sequence ID" value="ETW93434.1"/>
    <property type="molecule type" value="Genomic_DNA"/>
</dbReference>
<evidence type="ECO:0000259" key="4">
    <source>
        <dbReference type="Pfam" id="PF00535"/>
    </source>
</evidence>
<dbReference type="GO" id="GO:0004582">
    <property type="term" value="F:dolichyl-phosphate beta-D-mannosyltransferase activity"/>
    <property type="evidence" value="ECO:0007669"/>
    <property type="project" value="InterPro"/>
</dbReference>
<name>W4L6C6_ENTF1</name>
<reference evidence="5 6" key="1">
    <citation type="journal article" date="2014" name="Nature">
        <title>An environmental bacterial taxon with a large and distinct metabolic repertoire.</title>
        <authorList>
            <person name="Wilson M.C."/>
            <person name="Mori T."/>
            <person name="Ruckert C."/>
            <person name="Uria A.R."/>
            <person name="Helf M.J."/>
            <person name="Takada K."/>
            <person name="Gernert C."/>
            <person name="Steffens U.A."/>
            <person name="Heycke N."/>
            <person name="Schmitt S."/>
            <person name="Rinke C."/>
            <person name="Helfrich E.J."/>
            <person name="Brachmann A.O."/>
            <person name="Gurgui C."/>
            <person name="Wakimoto T."/>
            <person name="Kracht M."/>
            <person name="Crusemann M."/>
            <person name="Hentschel U."/>
            <person name="Abe I."/>
            <person name="Matsunaga S."/>
            <person name="Kalinowski J."/>
            <person name="Takeyama H."/>
            <person name="Piel J."/>
        </authorList>
    </citation>
    <scope>NUCLEOTIDE SEQUENCE [LARGE SCALE GENOMIC DNA]</scope>
    <source>
        <strain evidence="6">TSY1</strain>
    </source>
</reference>
<dbReference type="InterPro" id="IPR001173">
    <property type="entry name" value="Glyco_trans_2-like"/>
</dbReference>
<evidence type="ECO:0000313" key="6">
    <source>
        <dbReference type="Proteomes" id="UP000019141"/>
    </source>
</evidence>
<dbReference type="Proteomes" id="UP000019141">
    <property type="component" value="Unassembled WGS sequence"/>
</dbReference>
<gene>
    <name evidence="5" type="ORF">ETSY1_39215</name>
</gene>
<keyword evidence="6" id="KW-1185">Reference proteome</keyword>
<feature type="domain" description="Glycosyltransferase 2-like" evidence="4">
    <location>
        <begin position="7"/>
        <end position="136"/>
    </location>
</feature>